<sequence length="140" mass="14282">MSTPAGWYDDGSGRQRWWDGTQWTDNYAPGQAAASASAQAADPSVQSGSAQPGAQSPAAGYPQQAAPAPSGPRLTPTLGYIGLGLAVLGTILACIPMAITFVIGLLVLLAGFVVSLIAVFKKNTIKWPSITGIVLSIVGV</sequence>
<keyword evidence="2" id="KW-0472">Membrane</keyword>
<feature type="compositionally biased region" description="Low complexity" evidence="1">
    <location>
        <begin position="31"/>
        <end position="70"/>
    </location>
</feature>
<feature type="region of interest" description="Disordered" evidence="1">
    <location>
        <begin position="1"/>
        <end position="70"/>
    </location>
</feature>
<evidence type="ECO:0000313" key="5">
    <source>
        <dbReference type="Proteomes" id="UP001321543"/>
    </source>
</evidence>
<proteinExistence type="predicted"/>
<evidence type="ECO:0000256" key="2">
    <source>
        <dbReference type="SAM" id="Phobius"/>
    </source>
</evidence>
<dbReference type="EMBL" id="AP027728">
    <property type="protein sequence ID" value="BDZ39591.1"/>
    <property type="molecule type" value="Genomic_DNA"/>
</dbReference>
<keyword evidence="5" id="KW-1185">Reference proteome</keyword>
<protein>
    <recommendedName>
        <fullName evidence="3">DUF2510 domain-containing protein</fullName>
    </recommendedName>
</protein>
<feature type="transmembrane region" description="Helical" evidence="2">
    <location>
        <begin position="101"/>
        <end position="120"/>
    </location>
</feature>
<dbReference type="Proteomes" id="UP001321543">
    <property type="component" value="Chromosome"/>
</dbReference>
<keyword evidence="2" id="KW-0812">Transmembrane</keyword>
<dbReference type="RefSeq" id="WP_286299827.1">
    <property type="nucleotide sequence ID" value="NZ_AP027728.1"/>
</dbReference>
<dbReference type="Pfam" id="PF10708">
    <property type="entry name" value="DUF2510"/>
    <property type="match status" value="1"/>
</dbReference>
<accession>A0ABM8FV75</accession>
<dbReference type="InterPro" id="IPR018929">
    <property type="entry name" value="DUF2510"/>
</dbReference>
<evidence type="ECO:0000313" key="4">
    <source>
        <dbReference type="EMBL" id="BDZ39591.1"/>
    </source>
</evidence>
<gene>
    <name evidence="4" type="ORF">GCM10025863_22050</name>
</gene>
<evidence type="ECO:0000259" key="3">
    <source>
        <dbReference type="Pfam" id="PF10708"/>
    </source>
</evidence>
<evidence type="ECO:0000256" key="1">
    <source>
        <dbReference type="SAM" id="MobiDB-lite"/>
    </source>
</evidence>
<name>A0ABM8FV75_9MICO</name>
<feature type="domain" description="DUF2510" evidence="3">
    <location>
        <begin position="5"/>
        <end position="35"/>
    </location>
</feature>
<keyword evidence="2" id="KW-1133">Transmembrane helix</keyword>
<reference evidence="5" key="1">
    <citation type="journal article" date="2019" name="Int. J. Syst. Evol. Microbiol.">
        <title>The Global Catalogue of Microorganisms (GCM) 10K type strain sequencing project: providing services to taxonomists for standard genome sequencing and annotation.</title>
        <authorList>
            <consortium name="The Broad Institute Genomics Platform"/>
            <consortium name="The Broad Institute Genome Sequencing Center for Infectious Disease"/>
            <person name="Wu L."/>
            <person name="Ma J."/>
        </authorList>
    </citation>
    <scope>NUCLEOTIDE SEQUENCE [LARGE SCALE GENOMIC DNA]</scope>
    <source>
        <strain evidence="5">NBRC 106310</strain>
    </source>
</reference>
<organism evidence="4 5">
    <name type="scientific">Microbacterium suwonense</name>
    <dbReference type="NCBI Taxonomy" id="683047"/>
    <lineage>
        <taxon>Bacteria</taxon>
        <taxon>Bacillati</taxon>
        <taxon>Actinomycetota</taxon>
        <taxon>Actinomycetes</taxon>
        <taxon>Micrococcales</taxon>
        <taxon>Microbacteriaceae</taxon>
        <taxon>Microbacterium</taxon>
    </lineage>
</organism>
<feature type="transmembrane region" description="Helical" evidence="2">
    <location>
        <begin position="77"/>
        <end position="95"/>
    </location>
</feature>